<evidence type="ECO:0000256" key="1">
    <source>
        <dbReference type="ARBA" id="ARBA00009277"/>
    </source>
</evidence>
<dbReference type="eggNOG" id="COG4584">
    <property type="taxonomic scope" value="Bacteria"/>
</dbReference>
<comment type="similarity">
    <text evidence="1">Belongs to the transposase IS21/IS408/IS1162 family.</text>
</comment>
<dbReference type="GO" id="GO:0006310">
    <property type="term" value="P:DNA recombination"/>
    <property type="evidence" value="ECO:0007669"/>
    <property type="project" value="UniProtKB-KW"/>
</dbReference>
<proteinExistence type="inferred from homology"/>
<dbReference type="Pfam" id="PF22483">
    <property type="entry name" value="Mu-transpos_C_2"/>
    <property type="match status" value="1"/>
</dbReference>
<dbReference type="InterPro" id="IPR054353">
    <property type="entry name" value="IstA-like_C"/>
</dbReference>
<dbReference type="GO" id="GO:0003677">
    <property type="term" value="F:DNA binding"/>
    <property type="evidence" value="ECO:0007669"/>
    <property type="project" value="UniProtKB-KW"/>
</dbReference>
<evidence type="ECO:0000313" key="7">
    <source>
        <dbReference type="Proteomes" id="UP000032841"/>
    </source>
</evidence>
<keyword evidence="3" id="KW-0238">DNA-binding</keyword>
<evidence type="ECO:0000313" key="6">
    <source>
        <dbReference type="EMBL" id="CDM41797.1"/>
    </source>
</evidence>
<dbReference type="PANTHER" id="PTHR35004:SF7">
    <property type="entry name" value="INTEGRASE PROTEIN"/>
    <property type="match status" value="1"/>
</dbReference>
<sequence>MISMEMMGKIRRMYFRDKLSLHEIAKRTGLARNTIRKWVRAPEAKQPVYQRRAIFNKLSPFHATLEQALKADSLRPKQQRRSAKALLAQIKAEGYDGGYSQLTAFIRAWRGGQGKTSQAFVPLTFALGEAFQFDWSEEGLLVGGIYRRMQVAHLKLCASRAFWLVAYPSQGHEMLFDAHTRSFGALGGVPRRGIYDNMKTAVDKVNKGKGRAVNARFAVMCAHYLFDPDFCNVAAGWEKGIVEKNVQDSRRRIWLDAQDCQFHSFEELNAWLGQRCRALWNELTHPQYSGLSVAEVLELERAELMPVPAPFDGYVERPARVSSTCLVSVGRNRYSVPCEYAG</sequence>
<dbReference type="InterPro" id="IPR017894">
    <property type="entry name" value="HTH_IS21_transposase_type"/>
</dbReference>
<dbReference type="NCBIfam" id="NF033546">
    <property type="entry name" value="transpos_IS21"/>
    <property type="match status" value="1"/>
</dbReference>
<evidence type="ECO:0000256" key="2">
    <source>
        <dbReference type="ARBA" id="ARBA00022578"/>
    </source>
</evidence>
<dbReference type="AlphaFoldDB" id="W6QZC7"/>
<evidence type="ECO:0000259" key="5">
    <source>
        <dbReference type="PROSITE" id="PS50531"/>
    </source>
</evidence>
<accession>W6QZC7</accession>
<organism evidence="6 7">
    <name type="scientific">Ectopseudomonas oleovorans (strain CECT 5344)</name>
    <name type="common">Pseudomonas pseudoalcaligenes</name>
    <dbReference type="NCBI Taxonomy" id="1182590"/>
    <lineage>
        <taxon>Bacteria</taxon>
        <taxon>Pseudomonadati</taxon>
        <taxon>Pseudomonadota</taxon>
        <taxon>Gammaproteobacteria</taxon>
        <taxon>Pseudomonadales</taxon>
        <taxon>Pseudomonadaceae</taxon>
        <taxon>Ectopseudomonas</taxon>
    </lineage>
</organism>
<dbReference type="PROSITE" id="PS50531">
    <property type="entry name" value="HTH_IS21"/>
    <property type="match status" value="1"/>
</dbReference>
<protein>
    <submittedName>
        <fullName evidence="6">Transposase for insertion sequences IS1326/IS1353</fullName>
    </submittedName>
</protein>
<dbReference type="PANTHER" id="PTHR35004">
    <property type="entry name" value="TRANSPOSASE RV3428C-RELATED"/>
    <property type="match status" value="1"/>
</dbReference>
<keyword evidence="2" id="KW-0815">Transposition</keyword>
<reference evidence="6 7" key="1">
    <citation type="submission" date="2013-11" db="EMBL/GenBank/DDBJ databases">
        <title>Complete genome sequence of the cyanide-degrading bacterium Pseudomonas pseudoalcaligenes CECT 5344.</title>
        <authorList>
            <person name="Wibberg D."/>
            <person name="Puehler A."/>
            <person name="Schlueter A."/>
        </authorList>
    </citation>
    <scope>NUCLEOTIDE SEQUENCE [LARGE SCALE GENOMIC DNA]</scope>
    <source>
        <strain evidence="7">CECT 5344</strain>
    </source>
</reference>
<feature type="domain" description="HTH IS21-type" evidence="5">
    <location>
        <begin position="6"/>
        <end position="69"/>
    </location>
</feature>
<gene>
    <name evidence="6" type="primary">istA11</name>
    <name evidence="6" type="ORF">BN5_3241</name>
</gene>
<dbReference type="HOGENOM" id="CLU_020626_2_0_6"/>
<dbReference type="Proteomes" id="UP000032841">
    <property type="component" value="Chromosome"/>
</dbReference>
<name>W6QZC7_ECTO5</name>
<evidence type="ECO:0000256" key="4">
    <source>
        <dbReference type="ARBA" id="ARBA00023172"/>
    </source>
</evidence>
<dbReference type="KEGG" id="ppse:BN5_3241"/>
<keyword evidence="4" id="KW-0233">DNA recombination</keyword>
<dbReference type="EMBL" id="HG916826">
    <property type="protein sequence ID" value="CDM41797.1"/>
    <property type="molecule type" value="Genomic_DNA"/>
</dbReference>
<evidence type="ECO:0000256" key="3">
    <source>
        <dbReference type="ARBA" id="ARBA00023125"/>
    </source>
</evidence>
<dbReference type="GO" id="GO:0032196">
    <property type="term" value="P:transposition"/>
    <property type="evidence" value="ECO:0007669"/>
    <property type="project" value="UniProtKB-KW"/>
</dbReference>